<organism evidence="2 3">
    <name type="scientific">Paraburkholderia solitsugae</name>
    <dbReference type="NCBI Taxonomy" id="2675748"/>
    <lineage>
        <taxon>Bacteria</taxon>
        <taxon>Pseudomonadati</taxon>
        <taxon>Pseudomonadota</taxon>
        <taxon>Betaproteobacteria</taxon>
        <taxon>Burkholderiales</taxon>
        <taxon>Burkholderiaceae</taxon>
        <taxon>Paraburkholderia</taxon>
    </lineage>
</organism>
<sequence>MTSSSPRFAVTGASGYVGSILVRALESRGEVIRMVRHPSGERDMEWSLDSDSESVTRELARRKVTHLVHAAWDMKVNSVDDIQRTCVQGSARLFEAARSAGVQQVVFISTISAFAGARSVYGQAKLAVERMALQAGGVVLRLGLVYGGSGGGVFGSLEQVADKARIVPMIGDGSSLQYLLHEETLADVVRRAIAGEFDKAKGPLTIAQPDGIAFRALLRHIASMQGRRLILIPVPWRVLYMGLKLAETAGLKLNFRSDSVISVVFQNPSPDFTALNCFGIAPRSLSIADQSR</sequence>
<name>A0ABX2BZ47_9BURK</name>
<comment type="caution">
    <text evidence="2">The sequence shown here is derived from an EMBL/GenBank/DDBJ whole genome shotgun (WGS) entry which is preliminary data.</text>
</comment>
<accession>A0ABX2BZ47</accession>
<dbReference type="InterPro" id="IPR050177">
    <property type="entry name" value="Lipid_A_modif_metabolic_enz"/>
</dbReference>
<dbReference type="PANTHER" id="PTHR43245:SF51">
    <property type="entry name" value="SHORT CHAIN DEHYDROGENASE_REDUCTASE FAMILY 42E, MEMBER 2"/>
    <property type="match status" value="1"/>
</dbReference>
<dbReference type="Gene3D" id="3.40.50.720">
    <property type="entry name" value="NAD(P)-binding Rossmann-like Domain"/>
    <property type="match status" value="1"/>
</dbReference>
<dbReference type="InterPro" id="IPR001509">
    <property type="entry name" value="Epimerase_deHydtase"/>
</dbReference>
<evidence type="ECO:0000259" key="1">
    <source>
        <dbReference type="Pfam" id="PF01370"/>
    </source>
</evidence>
<dbReference type="SUPFAM" id="SSF51735">
    <property type="entry name" value="NAD(P)-binding Rossmann-fold domains"/>
    <property type="match status" value="1"/>
</dbReference>
<feature type="domain" description="NAD-dependent epimerase/dehydratase" evidence="1">
    <location>
        <begin position="10"/>
        <end position="194"/>
    </location>
</feature>
<dbReference type="Pfam" id="PF01370">
    <property type="entry name" value="Epimerase"/>
    <property type="match status" value="1"/>
</dbReference>
<dbReference type="RefSeq" id="WP_172316265.1">
    <property type="nucleotide sequence ID" value="NZ_WOEY01000130.1"/>
</dbReference>
<evidence type="ECO:0000313" key="2">
    <source>
        <dbReference type="EMBL" id="NPT46117.1"/>
    </source>
</evidence>
<dbReference type="Proteomes" id="UP000652198">
    <property type="component" value="Unassembled WGS sequence"/>
</dbReference>
<dbReference type="InterPro" id="IPR036291">
    <property type="entry name" value="NAD(P)-bd_dom_sf"/>
</dbReference>
<keyword evidence="3" id="KW-1185">Reference proteome</keyword>
<reference evidence="2 3" key="1">
    <citation type="submission" date="2019-11" db="EMBL/GenBank/DDBJ databases">
        <title>Metabolism of dissolved organic matter in forest soils.</title>
        <authorList>
            <person name="Cyle K.T."/>
            <person name="Wilhelm R.C."/>
            <person name="Martinez C.E."/>
        </authorList>
    </citation>
    <scope>NUCLEOTIDE SEQUENCE [LARGE SCALE GENOMIC DNA]</scope>
    <source>
        <strain evidence="2 3">1N</strain>
    </source>
</reference>
<dbReference type="PANTHER" id="PTHR43245">
    <property type="entry name" value="BIFUNCTIONAL POLYMYXIN RESISTANCE PROTEIN ARNA"/>
    <property type="match status" value="1"/>
</dbReference>
<dbReference type="EMBL" id="WOEY01000130">
    <property type="protein sequence ID" value="NPT46117.1"/>
    <property type="molecule type" value="Genomic_DNA"/>
</dbReference>
<proteinExistence type="predicted"/>
<evidence type="ECO:0000313" key="3">
    <source>
        <dbReference type="Proteomes" id="UP000652198"/>
    </source>
</evidence>
<gene>
    <name evidence="2" type="ORF">GNZ12_33320</name>
</gene>
<protein>
    <submittedName>
        <fullName evidence="2">NAD-dependent epimerase/dehydratase family protein</fullName>
    </submittedName>
</protein>